<dbReference type="Pfam" id="PF17103">
    <property type="entry name" value="Stealth_CR4"/>
    <property type="match status" value="1"/>
</dbReference>
<protein>
    <submittedName>
        <fullName evidence="6">Uncharacterized protein</fullName>
    </submittedName>
</protein>
<dbReference type="GO" id="GO:0003976">
    <property type="term" value="F:UDP-N-acetylglucosamine-lysosomal-enzyme N-acetylglucosaminephosphotransferase activity"/>
    <property type="evidence" value="ECO:0007669"/>
    <property type="project" value="TreeGrafter"/>
</dbReference>
<sequence length="873" mass="96757">MRAEEKANTTSSKRSGSQVDSSTDTPSRRQLGLIDDDEPYLEEHYYHNGHFDYGRFDWEEGAPAASDIEPETSSTDTCKYVSASHDADDFVFLSVLLELHDLLVVFLYFGQDGSPPHPALPVLMNFTVSLHCEKRQSKIHFSVKLVDDVEKNQQVEDLRTMAELMPLDTFSSPYGTGRPDSVIKAKTDNASDISAFSRVKGYASRCRKPETTSAATEEEAGSALETWVANTSLLLSSASGGAGGLPVDGLLVVLRLAGDGSELENLRVRQVSQVGSEWTFRKLADSMPTLISGENQVPARAPSADGQMSSPIAKLSDGRIELNSTACALATMLQRHREVWRQLETPPDGPAASMESPAASIMSRGLEGKPTLVEQLCSNPVHHGSKHRSKAFLVLPVWIPQDDSALFRHTRLEIGNHEHGDDSLYCVEVLHSLPSALLPEAADRAASDDAAPRDNDIGEAGGRHRRLLAGGNVMEAREHPQWDEALRAATTSETRSRRGEATSEMGLDLESFLDKYDGKPLEALRTSELTAQGFSFWLQSLQEVTEHGSLPGMQHAGVGRRRLDTFAGSLRYTNRLYHKAFGSSTRHVPAHMPHMIDKTVMAEMQQRWRLEWEKTSSHRFRSTQDMQYSFSYFYYLSNRHKLVQPDVNQILQRHVDVDGDGLVNDNELRTAIALAVGDAPSAADLTTLRECVGNSSTDVSVETIDIRDRLNVTTLALDRPRTIADVLRCERLSKMLSERAKHFGYPENVTYPGVVETSDKDVAFEMIGDNLNETRRQLDSVRARRSKFICVNDNIQESSEEASEMLYAFFESFFPNPCPFEREYIPPDGHAHGALRFRSGQKLLEGTFDVRGVSLLASLVALVLIAAVCIVLC</sequence>
<reference evidence="6" key="1">
    <citation type="submission" date="2021-01" db="EMBL/GenBank/DDBJ databases">
        <authorList>
            <person name="Corre E."/>
            <person name="Pelletier E."/>
            <person name="Niang G."/>
            <person name="Scheremetjew M."/>
            <person name="Finn R."/>
            <person name="Kale V."/>
            <person name="Holt S."/>
            <person name="Cochrane G."/>
            <person name="Meng A."/>
            <person name="Brown T."/>
            <person name="Cohen L."/>
        </authorList>
    </citation>
    <scope>NUCLEOTIDE SEQUENCE</scope>
    <source>
        <strain evidence="6">CCMP2078</strain>
    </source>
</reference>
<dbReference type="GO" id="GO:0016256">
    <property type="term" value="P:N-glycan processing to lysosome"/>
    <property type="evidence" value="ECO:0007669"/>
    <property type="project" value="TreeGrafter"/>
</dbReference>
<proteinExistence type="predicted"/>
<dbReference type="InterPro" id="IPR047141">
    <property type="entry name" value="Stealth"/>
</dbReference>
<keyword evidence="3" id="KW-0812">Transmembrane</keyword>
<evidence type="ECO:0000259" key="5">
    <source>
        <dbReference type="Pfam" id="PF17103"/>
    </source>
</evidence>
<feature type="domain" description="Stealth protein CR3 conserved region 3" evidence="4">
    <location>
        <begin position="590"/>
        <end position="636"/>
    </location>
</feature>
<dbReference type="Pfam" id="PF17102">
    <property type="entry name" value="Stealth_CR3"/>
    <property type="match status" value="1"/>
</dbReference>
<evidence type="ECO:0000313" key="6">
    <source>
        <dbReference type="EMBL" id="CAD8262963.1"/>
    </source>
</evidence>
<dbReference type="PANTHER" id="PTHR24045:SF0">
    <property type="entry name" value="N-ACETYLGLUCOSAMINE-1-PHOSPHOTRANSFERASE SUBUNITS ALPHA_BETA"/>
    <property type="match status" value="1"/>
</dbReference>
<keyword evidence="1" id="KW-0808">Transferase</keyword>
<dbReference type="EMBL" id="HBEA01016341">
    <property type="protein sequence ID" value="CAD8262963.1"/>
    <property type="molecule type" value="Transcribed_RNA"/>
</dbReference>
<evidence type="ECO:0000256" key="2">
    <source>
        <dbReference type="SAM" id="MobiDB-lite"/>
    </source>
</evidence>
<dbReference type="PROSITE" id="PS00018">
    <property type="entry name" value="EF_HAND_1"/>
    <property type="match status" value="1"/>
</dbReference>
<gene>
    <name evidence="6" type="ORF">PPYR1160_LOCUS12465</name>
</gene>
<accession>A0A7R9UDI4</accession>
<feature type="compositionally biased region" description="Polar residues" evidence="2">
    <location>
        <begin position="8"/>
        <end position="25"/>
    </location>
</feature>
<dbReference type="PANTHER" id="PTHR24045">
    <property type="match status" value="1"/>
</dbReference>
<dbReference type="GO" id="GO:0046835">
    <property type="term" value="P:carbohydrate phosphorylation"/>
    <property type="evidence" value="ECO:0007669"/>
    <property type="project" value="TreeGrafter"/>
</dbReference>
<feature type="transmembrane region" description="Helical" evidence="3">
    <location>
        <begin position="852"/>
        <end position="872"/>
    </location>
</feature>
<keyword evidence="3" id="KW-0472">Membrane</keyword>
<dbReference type="GO" id="GO:0005794">
    <property type="term" value="C:Golgi apparatus"/>
    <property type="evidence" value="ECO:0007669"/>
    <property type="project" value="TreeGrafter"/>
</dbReference>
<dbReference type="InterPro" id="IPR018247">
    <property type="entry name" value="EF_Hand_1_Ca_BS"/>
</dbReference>
<dbReference type="InterPro" id="IPR031356">
    <property type="entry name" value="Stealth_CR4"/>
</dbReference>
<dbReference type="InterPro" id="IPR031357">
    <property type="entry name" value="Stealth_CR3"/>
</dbReference>
<organism evidence="6">
    <name type="scientific">Pinguiococcus pyrenoidosus</name>
    <dbReference type="NCBI Taxonomy" id="172671"/>
    <lineage>
        <taxon>Eukaryota</taxon>
        <taxon>Sar</taxon>
        <taxon>Stramenopiles</taxon>
        <taxon>Ochrophyta</taxon>
        <taxon>Pinguiophyceae</taxon>
        <taxon>Pinguiochrysidales</taxon>
        <taxon>Pinguiochrysidaceae</taxon>
        <taxon>Pinguiococcus</taxon>
    </lineage>
</organism>
<feature type="region of interest" description="Disordered" evidence="2">
    <location>
        <begin position="1"/>
        <end position="34"/>
    </location>
</feature>
<evidence type="ECO:0000256" key="1">
    <source>
        <dbReference type="ARBA" id="ARBA00022679"/>
    </source>
</evidence>
<feature type="domain" description="Stealth protein CR4 conserved region 4" evidence="5">
    <location>
        <begin position="779"/>
        <end position="823"/>
    </location>
</feature>
<keyword evidence="3" id="KW-1133">Transmembrane helix</keyword>
<dbReference type="AlphaFoldDB" id="A0A7R9UDI4"/>
<name>A0A7R9UDI4_9STRA</name>
<evidence type="ECO:0000259" key="4">
    <source>
        <dbReference type="Pfam" id="PF17102"/>
    </source>
</evidence>
<evidence type="ECO:0000256" key="3">
    <source>
        <dbReference type="SAM" id="Phobius"/>
    </source>
</evidence>